<protein>
    <submittedName>
        <fullName evidence="1">Uncharacterized protein</fullName>
    </submittedName>
</protein>
<name>A0A6N1CWP7_9PSED</name>
<evidence type="ECO:0000313" key="1">
    <source>
        <dbReference type="EMBL" id="QKS84151.1"/>
    </source>
</evidence>
<dbReference type="Proteomes" id="UP000509545">
    <property type="component" value="Chromosome"/>
</dbReference>
<dbReference type="KEGG" id="pbz:GN234_20255"/>
<accession>A0A6N1CWP7</accession>
<dbReference type="RefSeq" id="WP_146206875.1">
    <property type="nucleotide sequence ID" value="NZ_CP048810.1"/>
</dbReference>
<dbReference type="AlphaFoldDB" id="A0A6N1CWP7"/>
<reference evidence="1 2" key="1">
    <citation type="submission" date="2020-02" db="EMBL/GenBank/DDBJ databases">
        <authorList>
            <person name="Liang J."/>
        </authorList>
    </citation>
    <scope>NUCLEOTIDE SEQUENCE [LARGE SCALE GENOMIC DNA]</scope>
    <source>
        <strain evidence="1 2">L22-9</strain>
    </source>
</reference>
<proteinExistence type="predicted"/>
<organism evidence="1 2">
    <name type="scientific">Pseudomonas bijieensis</name>
    <dbReference type="NCBI Taxonomy" id="2681983"/>
    <lineage>
        <taxon>Bacteria</taxon>
        <taxon>Pseudomonadati</taxon>
        <taxon>Pseudomonadota</taxon>
        <taxon>Gammaproteobacteria</taxon>
        <taxon>Pseudomonadales</taxon>
        <taxon>Pseudomonadaceae</taxon>
        <taxon>Pseudomonas</taxon>
    </lineage>
</organism>
<keyword evidence="2" id="KW-1185">Reference proteome</keyword>
<evidence type="ECO:0000313" key="2">
    <source>
        <dbReference type="Proteomes" id="UP000509545"/>
    </source>
</evidence>
<gene>
    <name evidence="1" type="ORF">GN234_20255</name>
</gene>
<sequence>MSGFKGWSTAQMTGDINMKFPDETDFESNGRNGWENGEEITGELITVDGNTFWKGELKPLVSFPTFRASLKKKFTFQTKEERTDLYCISFNYRVHKLEDDEARLLVLAIAMGNPRTSFNLDNDLDENTEVDKWLLATTETTPNQWFARSNEIIQIGTRGGISETRSRRIDIDNIYVWKQT</sequence>
<dbReference type="EMBL" id="CP048810">
    <property type="protein sequence ID" value="QKS84151.1"/>
    <property type="molecule type" value="Genomic_DNA"/>
</dbReference>